<dbReference type="EMBL" id="JBFPJR010000010">
    <property type="protein sequence ID" value="MEX0427478.1"/>
    <property type="molecule type" value="Genomic_DNA"/>
</dbReference>
<dbReference type="PANTHER" id="PTHR39515:SF2">
    <property type="entry name" value="HTH-TYPE TRANSCRIPTIONAL REGULATOR RV0880"/>
    <property type="match status" value="1"/>
</dbReference>
<dbReference type="Proteomes" id="UP001556631">
    <property type="component" value="Unassembled WGS sequence"/>
</dbReference>
<reference evidence="2 3" key="1">
    <citation type="submission" date="2024-07" db="EMBL/GenBank/DDBJ databases">
        <authorList>
            <person name="Lee S."/>
            <person name="Kang M."/>
        </authorList>
    </citation>
    <scope>NUCLEOTIDE SEQUENCE [LARGE SCALE GENOMIC DNA]</scope>
    <source>
        <strain evidence="2 3">DS6</strain>
    </source>
</reference>
<gene>
    <name evidence="2" type="ORF">AB3X52_07605</name>
</gene>
<organism evidence="2 3">
    <name type="scientific">Nocardioides eburneus</name>
    <dbReference type="NCBI Taxonomy" id="3231482"/>
    <lineage>
        <taxon>Bacteria</taxon>
        <taxon>Bacillati</taxon>
        <taxon>Actinomycetota</taxon>
        <taxon>Actinomycetes</taxon>
        <taxon>Propionibacteriales</taxon>
        <taxon>Nocardioidaceae</taxon>
        <taxon>Nocardioides</taxon>
    </lineage>
</organism>
<dbReference type="Gene3D" id="1.10.10.10">
    <property type="entry name" value="Winged helix-like DNA-binding domain superfamily/Winged helix DNA-binding domain"/>
    <property type="match status" value="1"/>
</dbReference>
<dbReference type="PRINTS" id="PR00598">
    <property type="entry name" value="HTHMARR"/>
</dbReference>
<evidence type="ECO:0000313" key="3">
    <source>
        <dbReference type="Proteomes" id="UP001556631"/>
    </source>
</evidence>
<feature type="domain" description="HTH marR-type" evidence="1">
    <location>
        <begin position="1"/>
        <end position="127"/>
    </location>
</feature>
<accession>A0ABV3SX15</accession>
<dbReference type="InterPro" id="IPR036390">
    <property type="entry name" value="WH_DNA-bd_sf"/>
</dbReference>
<dbReference type="RefSeq" id="WP_367992898.1">
    <property type="nucleotide sequence ID" value="NZ_JBFPJR010000010.1"/>
</dbReference>
<comment type="caution">
    <text evidence="2">The sequence shown here is derived from an EMBL/GenBank/DDBJ whole genome shotgun (WGS) entry which is preliminary data.</text>
</comment>
<dbReference type="InterPro" id="IPR036388">
    <property type="entry name" value="WH-like_DNA-bd_sf"/>
</dbReference>
<evidence type="ECO:0000259" key="1">
    <source>
        <dbReference type="PROSITE" id="PS50995"/>
    </source>
</evidence>
<dbReference type="PANTHER" id="PTHR39515">
    <property type="entry name" value="CONSERVED PROTEIN"/>
    <property type="match status" value="1"/>
</dbReference>
<dbReference type="InterPro" id="IPR000835">
    <property type="entry name" value="HTH_MarR-typ"/>
</dbReference>
<sequence>MTLESLVRLIREISTAGGVSPTAASVLARLGREGPTQVSELARATGVSQPAMTQLVTRMERDALVARTAAEDDRRVVLVGLAERGKQVLDERRAERAGVLDALLDELEADDQAAIAAALPALERLVDASASH</sequence>
<dbReference type="InterPro" id="IPR052526">
    <property type="entry name" value="HTH-type_Bedaq_tolerance"/>
</dbReference>
<proteinExistence type="predicted"/>
<evidence type="ECO:0000313" key="2">
    <source>
        <dbReference type="EMBL" id="MEX0427478.1"/>
    </source>
</evidence>
<dbReference type="SUPFAM" id="SSF46785">
    <property type="entry name" value="Winged helix' DNA-binding domain"/>
    <property type="match status" value="1"/>
</dbReference>
<dbReference type="Pfam" id="PF12802">
    <property type="entry name" value="MarR_2"/>
    <property type="match status" value="1"/>
</dbReference>
<protein>
    <submittedName>
        <fullName evidence="2">MarR family transcriptional regulator</fullName>
    </submittedName>
</protein>
<dbReference type="SMART" id="SM00347">
    <property type="entry name" value="HTH_MARR"/>
    <property type="match status" value="1"/>
</dbReference>
<keyword evidence="3" id="KW-1185">Reference proteome</keyword>
<dbReference type="PROSITE" id="PS50995">
    <property type="entry name" value="HTH_MARR_2"/>
    <property type="match status" value="1"/>
</dbReference>
<name>A0ABV3SX15_9ACTN</name>